<dbReference type="Gene3D" id="3.30.70.100">
    <property type="match status" value="1"/>
</dbReference>
<sequence>MPVSHVVMFKFRDDATPKEIQPIVQQMLDLKNECLHPGTSRPYIISSKGGRENSIEGSQTARLYPSRYQNGLTHIFIIEFNNCEDRDYYVRSDPAHLLFLQAARSFIDKVQVVDFAAGVW</sequence>
<protein>
    <recommendedName>
        <fullName evidence="2">Stress-response A/B barrel domain-containing protein</fullName>
    </recommendedName>
</protein>
<dbReference type="PANTHER" id="PTHR33178">
    <property type="match status" value="1"/>
</dbReference>
<evidence type="ECO:0000256" key="1">
    <source>
        <dbReference type="ARBA" id="ARBA00011738"/>
    </source>
</evidence>
<comment type="caution">
    <text evidence="3">The sequence shown here is derived from an EMBL/GenBank/DDBJ whole genome shotgun (WGS) entry which is preliminary data.</text>
</comment>
<dbReference type="EMBL" id="JPOX01000044">
    <property type="protein sequence ID" value="KFX42452.1"/>
    <property type="molecule type" value="Genomic_DNA"/>
</dbReference>
<proteinExistence type="predicted"/>
<name>A0A093UQA2_TALMA</name>
<dbReference type="PROSITE" id="PS51502">
    <property type="entry name" value="S_R_A_B_BARREL"/>
    <property type="match status" value="1"/>
</dbReference>
<dbReference type="InterPro" id="IPR013097">
    <property type="entry name" value="Dabb"/>
</dbReference>
<reference evidence="3" key="2">
    <citation type="journal article" date="2014" name="PLoS Genet.">
        <title>Signature gene expression reveals novel clues to the molecular mechanisms of dimorphic transition in Penicillium marneffei.</title>
        <authorList>
            <person name="Yang E."/>
            <person name="Wang G."/>
            <person name="Cai J."/>
            <person name="Woo P.C."/>
            <person name="Lau S.K."/>
            <person name="Yuen K.-Y."/>
            <person name="Chow W.-N."/>
            <person name="Lin X."/>
        </authorList>
    </citation>
    <scope>NUCLEOTIDE SEQUENCE</scope>
    <source>
        <strain evidence="3">PM1</strain>
    </source>
</reference>
<dbReference type="InterPro" id="IPR044662">
    <property type="entry name" value="HS1/DABB1-like"/>
</dbReference>
<comment type="subunit">
    <text evidence="1">Homodimer.</text>
</comment>
<accession>A0A093UQA2</accession>
<dbReference type="Pfam" id="PF07876">
    <property type="entry name" value="Dabb"/>
    <property type="match status" value="1"/>
</dbReference>
<evidence type="ECO:0000259" key="2">
    <source>
        <dbReference type="PROSITE" id="PS51502"/>
    </source>
</evidence>
<dbReference type="SMART" id="SM00886">
    <property type="entry name" value="Dabb"/>
    <property type="match status" value="1"/>
</dbReference>
<evidence type="ECO:0000313" key="3">
    <source>
        <dbReference type="EMBL" id="KFX42452.1"/>
    </source>
</evidence>
<dbReference type="InterPro" id="IPR011008">
    <property type="entry name" value="Dimeric_a/b-barrel"/>
</dbReference>
<dbReference type="SUPFAM" id="SSF54909">
    <property type="entry name" value="Dimeric alpha+beta barrel"/>
    <property type="match status" value="1"/>
</dbReference>
<reference key="1">
    <citation type="journal article" date="2014" name="PLoS Genet.">
        <title>Signature Gene Expression Reveals Novel Clues to the Molecular Mechanisms of Dimorphic Transition in Penicillium marneffei.</title>
        <authorList>
            <person name="Yang E."/>
            <person name="Wang G."/>
            <person name="Cai J."/>
            <person name="Woo P.C."/>
            <person name="Lau S.K."/>
            <person name="Yuen K.-Y."/>
            <person name="Chow W.-N."/>
            <person name="Lin X."/>
        </authorList>
    </citation>
    <scope>NUCLEOTIDE SEQUENCE [LARGE SCALE GENOMIC DNA]</scope>
    <source>
        <strain>PM1</strain>
    </source>
</reference>
<dbReference type="AlphaFoldDB" id="A0A093UQA2"/>
<dbReference type="PANTHER" id="PTHR33178:SF10">
    <property type="entry name" value="STRESS-RESPONSE A_B BARREL DOMAIN-CONTAINING PROTEIN"/>
    <property type="match status" value="1"/>
</dbReference>
<feature type="domain" description="Stress-response A/B barrel" evidence="2">
    <location>
        <begin position="3"/>
        <end position="115"/>
    </location>
</feature>
<gene>
    <name evidence="3" type="ORF">GQ26_0440250</name>
</gene>
<organism evidence="3">
    <name type="scientific">Talaromyces marneffei PM1</name>
    <dbReference type="NCBI Taxonomy" id="1077442"/>
    <lineage>
        <taxon>Eukaryota</taxon>
        <taxon>Fungi</taxon>
        <taxon>Dikarya</taxon>
        <taxon>Ascomycota</taxon>
        <taxon>Pezizomycotina</taxon>
        <taxon>Eurotiomycetes</taxon>
        <taxon>Eurotiomycetidae</taxon>
        <taxon>Eurotiales</taxon>
        <taxon>Trichocomaceae</taxon>
        <taxon>Talaromyces</taxon>
        <taxon>Talaromyces sect. Talaromyces</taxon>
    </lineage>
</organism>